<dbReference type="PROSITE" id="PS50853">
    <property type="entry name" value="FN3"/>
    <property type="match status" value="1"/>
</dbReference>
<dbReference type="Gene3D" id="2.60.120.200">
    <property type="match status" value="1"/>
</dbReference>
<dbReference type="SUPFAM" id="SSF49265">
    <property type="entry name" value="Fibronectin type III"/>
    <property type="match status" value="2"/>
</dbReference>
<evidence type="ECO:0000313" key="6">
    <source>
        <dbReference type="EMBL" id="MBB5474605.1"/>
    </source>
</evidence>
<keyword evidence="2" id="KW-0119">Carbohydrate metabolism</keyword>
<keyword evidence="3" id="KW-0472">Membrane</keyword>
<feature type="domain" description="Fibronectin type-III" evidence="4">
    <location>
        <begin position="757"/>
        <end position="843"/>
    </location>
</feature>
<dbReference type="Proteomes" id="UP000321723">
    <property type="component" value="Unassembled WGS sequence"/>
</dbReference>
<dbReference type="OrthoDB" id="9802683at2"/>
<keyword evidence="2" id="KW-0624">Polysaccharide degradation</keyword>
<evidence type="ECO:0000256" key="1">
    <source>
        <dbReference type="ARBA" id="ARBA00023295"/>
    </source>
</evidence>
<dbReference type="RefSeq" id="WP_146838022.1">
    <property type="nucleotide sequence ID" value="NZ_BJVQ01000031.1"/>
</dbReference>
<keyword evidence="1" id="KW-0378">Hydrolase</keyword>
<dbReference type="InterPro" id="IPR003961">
    <property type="entry name" value="FN3_dom"/>
</dbReference>
<dbReference type="GO" id="GO:0000272">
    <property type="term" value="P:polysaccharide catabolic process"/>
    <property type="evidence" value="ECO:0007669"/>
    <property type="project" value="UniProtKB-KW"/>
</dbReference>
<dbReference type="InterPro" id="IPR013783">
    <property type="entry name" value="Ig-like_fold"/>
</dbReference>
<keyword evidence="1" id="KW-0326">Glycosidase</keyword>
<feature type="transmembrane region" description="Helical" evidence="3">
    <location>
        <begin position="12"/>
        <end position="36"/>
    </location>
</feature>
<gene>
    <name evidence="5" type="ORF">CHO01_22750</name>
    <name evidence="6" type="ORF">HNR08_003341</name>
</gene>
<evidence type="ECO:0000259" key="4">
    <source>
        <dbReference type="PROSITE" id="PS50853"/>
    </source>
</evidence>
<dbReference type="Proteomes" id="UP000564629">
    <property type="component" value="Unassembled WGS sequence"/>
</dbReference>
<evidence type="ECO:0000313" key="8">
    <source>
        <dbReference type="Proteomes" id="UP000564629"/>
    </source>
</evidence>
<name>A0A511FD15_9CELL</name>
<sequence length="1129" mass="116385">MNRTDPQRGAMQWTIIVVVLLASLGAAVVTTAMGHLNRTEATNDLIALTQRTDVAVADAVAQLSAGNALPATRATATTACDTVGNRPLCSAYWALPRPGNAADPTRYDLITNAWIDKDHDQLPPTDANGVRAVRVPLEAVTYQTRDGLGPKSAAGKIVYTPTPPGAFGNALFGYTSTQLSGPEVSVTSYNSTSGDLGTAGGVVASGGFVSYGTGTAADATILYGSAGAGGVTTTRCTGDTCDESDVSVMTHSYAAASEASVAWMANPSCTRTVEGNWVASEQNARIDTPILCINGSLTVDVATRVTIPSAAVYVRGNIDLAASLNAPALNSLANPAKLFVYSAGLAVSITPTETANPGTSIAAMVYAPRAACSTDPANRKAAGSYAGQVTWYGSLACDTISIGGSWRHFYDDAGTVNYTDPVPGAAKAWTTGTYDVIDTGDKWDIPVGWESGTCVLPAPVDAMAYWRLNEPTGLVARDSAGTSDLSWTTTGRVDGLCGKAAGFRSGGAAKSDQVLRSATAGVTLEWFARGPSSAASGAAVQAAGVRAVIDTTGHVVVTSGGTTAKVPFTVQNRAKSHLYQVTVANDGTITLYVDALRKGTAKAGSPTAGSSTLLADGTAGTLHDVVVYGRVLTEAEVADRWASWNENVAFEITNPGTPITPATNLRDNGTTGKNLRLAWNAFGGTLPPAGEGTADLLVQWATTKTGAFSTLTTQAVTTTSVSTTAPARGGNWYRVCAAYNGDTFCTDAIQVTTIDTPAVPVVFASNITGDSATFSWTAPQDAATYEYQYRVDGGAWSATTSNGAALTRTLTVSGAKIEFQARSVNSVGSSAWSATAIANLIPGTPTLSVSSISTTSAAFAWTSVPGAARYEVRARINGGPWGSPLNVGTGRTYTYGPTNEGSLVELQARALNAADVAGAYSAIATAGLYVNSPTVNDWNTTSTFPTFNVQLKGPSTLCAAGTVPQVMARDRATTTGWNPWGGWVNGSAGASTGPWIVSQVGYYDIGAVQEQQIRCYNPASGNASAPAGPFTSPTLYHPIPTPSGVYIGIVAWHTVQWGGSCPAGTTIYMDWRVYTNSWGWASGTTVGGGGTYYRGENAGWGTGNNRLQVNATCRAGSRAGGSYYVAGGY</sequence>
<evidence type="ECO:0000313" key="5">
    <source>
        <dbReference type="EMBL" id="GEL47159.1"/>
    </source>
</evidence>
<keyword evidence="3" id="KW-0812">Transmembrane</keyword>
<organism evidence="5 7">
    <name type="scientific">Cellulomonas hominis</name>
    <dbReference type="NCBI Taxonomy" id="156981"/>
    <lineage>
        <taxon>Bacteria</taxon>
        <taxon>Bacillati</taxon>
        <taxon>Actinomycetota</taxon>
        <taxon>Actinomycetes</taxon>
        <taxon>Micrococcales</taxon>
        <taxon>Cellulomonadaceae</taxon>
        <taxon>Cellulomonas</taxon>
    </lineage>
</organism>
<dbReference type="InterPro" id="IPR036116">
    <property type="entry name" value="FN3_sf"/>
</dbReference>
<dbReference type="AlphaFoldDB" id="A0A511FD15"/>
<reference evidence="5 7" key="1">
    <citation type="submission" date="2019-07" db="EMBL/GenBank/DDBJ databases">
        <title>Whole genome shotgun sequence of Cellulomonas hominis NBRC 16055.</title>
        <authorList>
            <person name="Hosoyama A."/>
            <person name="Uohara A."/>
            <person name="Ohji S."/>
            <person name="Ichikawa N."/>
        </authorList>
    </citation>
    <scope>NUCLEOTIDE SEQUENCE [LARGE SCALE GENOMIC DNA]</scope>
    <source>
        <strain evidence="5 7">NBRC 16055</strain>
    </source>
</reference>
<dbReference type="CDD" id="cd00063">
    <property type="entry name" value="FN3"/>
    <property type="match status" value="1"/>
</dbReference>
<evidence type="ECO:0000256" key="3">
    <source>
        <dbReference type="SAM" id="Phobius"/>
    </source>
</evidence>
<dbReference type="InterPro" id="IPR013320">
    <property type="entry name" value="ConA-like_dom_sf"/>
</dbReference>
<comment type="caution">
    <text evidence="5">The sequence shown here is derived from an EMBL/GenBank/DDBJ whole genome shotgun (WGS) entry which is preliminary data.</text>
</comment>
<dbReference type="Gene3D" id="2.60.40.10">
    <property type="entry name" value="Immunoglobulins"/>
    <property type="match status" value="1"/>
</dbReference>
<evidence type="ECO:0000313" key="7">
    <source>
        <dbReference type="Proteomes" id="UP000321723"/>
    </source>
</evidence>
<keyword evidence="3" id="KW-1133">Transmembrane helix</keyword>
<dbReference type="SMART" id="SM00060">
    <property type="entry name" value="FN3"/>
    <property type="match status" value="2"/>
</dbReference>
<dbReference type="EMBL" id="BJVQ01000031">
    <property type="protein sequence ID" value="GEL47159.1"/>
    <property type="molecule type" value="Genomic_DNA"/>
</dbReference>
<protein>
    <recommendedName>
        <fullName evidence="4">Fibronectin type-III domain-containing protein</fullName>
    </recommendedName>
</protein>
<dbReference type="GO" id="GO:0016798">
    <property type="term" value="F:hydrolase activity, acting on glycosyl bonds"/>
    <property type="evidence" value="ECO:0007669"/>
    <property type="project" value="UniProtKB-KW"/>
</dbReference>
<dbReference type="SUPFAM" id="SSF49899">
    <property type="entry name" value="Concanavalin A-like lectins/glucanases"/>
    <property type="match status" value="1"/>
</dbReference>
<proteinExistence type="predicted"/>
<dbReference type="EMBL" id="JACHDN010000001">
    <property type="protein sequence ID" value="MBB5474605.1"/>
    <property type="molecule type" value="Genomic_DNA"/>
</dbReference>
<reference evidence="6 8" key="2">
    <citation type="submission" date="2020-08" db="EMBL/GenBank/DDBJ databases">
        <title>Sequencing the genomes of 1000 actinobacteria strains.</title>
        <authorList>
            <person name="Klenk H.-P."/>
        </authorList>
    </citation>
    <scope>NUCLEOTIDE SEQUENCE [LARGE SCALE GENOMIC DNA]</scope>
    <source>
        <strain evidence="6 8">DSM 9581</strain>
    </source>
</reference>
<keyword evidence="7" id="KW-1185">Reference proteome</keyword>
<accession>A0A511FD15</accession>
<evidence type="ECO:0000256" key="2">
    <source>
        <dbReference type="ARBA" id="ARBA00023326"/>
    </source>
</evidence>